<organism evidence="5 7">
    <name type="scientific">Saliniramus fredricksonii</name>
    <dbReference type="NCBI Taxonomy" id="1653334"/>
    <lineage>
        <taxon>Bacteria</taxon>
        <taxon>Pseudomonadati</taxon>
        <taxon>Pseudomonadota</taxon>
        <taxon>Alphaproteobacteria</taxon>
        <taxon>Hyphomicrobiales</taxon>
        <taxon>Salinarimonadaceae</taxon>
        <taxon>Saliniramus</taxon>
    </lineage>
</organism>
<comment type="cofactor">
    <cofactor evidence="1">
        <name>(R)-lipoate</name>
        <dbReference type="ChEBI" id="CHEBI:83088"/>
    </cofactor>
</comment>
<name>A0A0P7XSM5_9HYPH</name>
<dbReference type="EMBL" id="FMBM01000001">
    <property type="protein sequence ID" value="SCC79916.1"/>
    <property type="molecule type" value="Genomic_DNA"/>
</dbReference>
<dbReference type="AlphaFoldDB" id="A0A0P7XSM5"/>
<dbReference type="InterPro" id="IPR000089">
    <property type="entry name" value="Biotin_lipoyl"/>
</dbReference>
<dbReference type="CDD" id="cd06849">
    <property type="entry name" value="lipoyl_domain"/>
    <property type="match status" value="2"/>
</dbReference>
<feature type="domain" description="Lipoyl-binding" evidence="4">
    <location>
        <begin position="2"/>
        <end position="77"/>
    </location>
</feature>
<dbReference type="STRING" id="1653334.GA0071312_1239"/>
<dbReference type="PROSITE" id="PS00189">
    <property type="entry name" value="LIPOYL"/>
    <property type="match status" value="2"/>
</dbReference>
<dbReference type="EC" id="2.3.1.12" evidence="5"/>
<reference evidence="6 8" key="2">
    <citation type="submission" date="2016-08" db="EMBL/GenBank/DDBJ databases">
        <authorList>
            <person name="Varghese N."/>
            <person name="Submissions Spin"/>
        </authorList>
    </citation>
    <scope>NUCLEOTIDE SEQUENCE [LARGE SCALE GENOMIC DNA]</scope>
    <source>
        <strain evidence="6 8">HL-109</strain>
    </source>
</reference>
<proteinExistence type="predicted"/>
<feature type="compositionally biased region" description="Low complexity" evidence="3">
    <location>
        <begin position="80"/>
        <end position="102"/>
    </location>
</feature>
<keyword evidence="5" id="KW-0670">Pyruvate</keyword>
<dbReference type="GO" id="GO:0006086">
    <property type="term" value="P:pyruvate decarboxylation to acetyl-CoA"/>
    <property type="evidence" value="ECO:0007669"/>
    <property type="project" value="InterPro"/>
</dbReference>
<dbReference type="GO" id="GO:0004742">
    <property type="term" value="F:dihydrolipoyllysine-residue acetyltransferase activity"/>
    <property type="evidence" value="ECO:0007669"/>
    <property type="project" value="UniProtKB-EC"/>
</dbReference>
<evidence type="ECO:0000313" key="6">
    <source>
        <dbReference type="EMBL" id="SCC79916.1"/>
    </source>
</evidence>
<evidence type="ECO:0000259" key="4">
    <source>
        <dbReference type="PROSITE" id="PS50968"/>
    </source>
</evidence>
<keyword evidence="5" id="KW-0808">Transferase</keyword>
<dbReference type="Proteomes" id="UP000050497">
    <property type="component" value="Unassembled WGS sequence"/>
</dbReference>
<sequence>MPHEVTMPQLGMTQDSGRLTQWLKQPGDKVARGDLLFEVETDKATMEIEAQADGFLTHVKADEGADIPVGKVIARISDTASETADAPDEPAAAPTPEAESAPGTDVALPEGHAITMPQLGMTQDSGVLVTWLKAPGDAVGAEDILFEVETDKSTMEVAAGHDGYLAATLAEPGEAIAVGGMLAIMSPGPPSAPVARSAAQMAAQMAAKPAPADAKAAPARVEPVADEAPPAATPQAVPGSEGRILASPKLRRIALVEGLDLSRLVRAGHPQPFHMRDLEILRSLPDETQPSGVQQTSPHVTAAATAMRLTAKSEQDGFAAFARWAGETHGLADADALLAGLAGASLPGGPGIVAVERFGARRAFLVPQDRRLSAATPSDAAPTLILRDLRTSAVESVAIGAEALPVITITRQGAGLSITLECGPGQMDGPAAIALLDAFAGRLREPLRHLL</sequence>
<reference evidence="5 7" key="1">
    <citation type="submission" date="2015-09" db="EMBL/GenBank/DDBJ databases">
        <title>Identification and resolution of microdiversity through metagenomic sequencing of parallel consortia.</title>
        <authorList>
            <person name="Nelson W.C."/>
            <person name="Romine M.F."/>
            <person name="Lindemann S.R."/>
        </authorList>
    </citation>
    <scope>NUCLEOTIDE SEQUENCE [LARGE SCALE GENOMIC DNA]</scope>
    <source>
        <strain evidence="5">HL-109</strain>
    </source>
</reference>
<evidence type="ECO:0000313" key="5">
    <source>
        <dbReference type="EMBL" id="KPQ10556.1"/>
    </source>
</evidence>
<dbReference type="OrthoDB" id="9796770at2"/>
<dbReference type="EMBL" id="LJSX01000015">
    <property type="protein sequence ID" value="KPQ10556.1"/>
    <property type="molecule type" value="Genomic_DNA"/>
</dbReference>
<gene>
    <name evidence="5" type="primary">aceF</name>
    <name evidence="6" type="ORF">GA0071312_1239</name>
    <name evidence="5" type="ORF">HLUCCO17_10855</name>
</gene>
<dbReference type="GO" id="GO:0045254">
    <property type="term" value="C:pyruvate dehydrogenase complex"/>
    <property type="evidence" value="ECO:0007669"/>
    <property type="project" value="InterPro"/>
</dbReference>
<dbReference type="InterPro" id="IPR003016">
    <property type="entry name" value="2-oxoA_DH_lipoyl-BS"/>
</dbReference>
<evidence type="ECO:0000256" key="2">
    <source>
        <dbReference type="ARBA" id="ARBA00022823"/>
    </source>
</evidence>
<dbReference type="Gene3D" id="2.40.50.100">
    <property type="match status" value="2"/>
</dbReference>
<comment type="caution">
    <text evidence="5">The sequence shown here is derived from an EMBL/GenBank/DDBJ whole genome shotgun (WGS) entry which is preliminary data.</text>
</comment>
<protein>
    <submittedName>
        <fullName evidence="5">Pyruvate dehydrogenase E2 component (Dihydrolipoamide acetyltransferase)</fullName>
        <ecNumber evidence="5">2.3.1.12</ecNumber>
    </submittedName>
</protein>
<dbReference type="PANTHER" id="PTHR23151">
    <property type="entry name" value="DIHYDROLIPOAMIDE ACETYL/SUCCINYL-TRANSFERASE-RELATED"/>
    <property type="match status" value="1"/>
</dbReference>
<dbReference type="PANTHER" id="PTHR23151:SF90">
    <property type="entry name" value="DIHYDROLIPOYLLYSINE-RESIDUE ACETYLTRANSFERASE COMPONENT OF PYRUVATE DEHYDROGENASE COMPLEX, MITOCHONDRIAL-RELATED"/>
    <property type="match status" value="1"/>
</dbReference>
<keyword evidence="2" id="KW-0450">Lipoyl</keyword>
<dbReference type="Proteomes" id="UP000182800">
    <property type="component" value="Unassembled WGS sequence"/>
</dbReference>
<dbReference type="PROSITE" id="PS50968">
    <property type="entry name" value="BIOTINYL_LIPOYL"/>
    <property type="match status" value="2"/>
</dbReference>
<dbReference type="SUPFAM" id="SSF51230">
    <property type="entry name" value="Single hybrid motif"/>
    <property type="match status" value="2"/>
</dbReference>
<evidence type="ECO:0000256" key="1">
    <source>
        <dbReference type="ARBA" id="ARBA00001938"/>
    </source>
</evidence>
<keyword evidence="5" id="KW-0012">Acyltransferase</keyword>
<feature type="region of interest" description="Disordered" evidence="3">
    <location>
        <begin position="79"/>
        <end position="107"/>
    </location>
</feature>
<accession>A0A0P7XSM5</accession>
<dbReference type="InterPro" id="IPR011053">
    <property type="entry name" value="Single_hybrid_motif"/>
</dbReference>
<keyword evidence="8" id="KW-1185">Reference proteome</keyword>
<dbReference type="InterPro" id="IPR045257">
    <property type="entry name" value="E2/Pdx1"/>
</dbReference>
<dbReference type="RefSeq" id="WP_074444005.1">
    <property type="nucleotide sequence ID" value="NZ_FMBM01000001.1"/>
</dbReference>
<evidence type="ECO:0000313" key="8">
    <source>
        <dbReference type="Proteomes" id="UP000182800"/>
    </source>
</evidence>
<feature type="domain" description="Lipoyl-binding" evidence="4">
    <location>
        <begin position="111"/>
        <end position="186"/>
    </location>
</feature>
<evidence type="ECO:0000256" key="3">
    <source>
        <dbReference type="SAM" id="MobiDB-lite"/>
    </source>
</evidence>
<dbReference type="PATRIC" id="fig|1653334.4.peg.3507"/>
<evidence type="ECO:0000313" key="7">
    <source>
        <dbReference type="Proteomes" id="UP000050497"/>
    </source>
</evidence>
<dbReference type="Pfam" id="PF00364">
    <property type="entry name" value="Biotin_lipoyl"/>
    <property type="match status" value="2"/>
</dbReference>